<dbReference type="SUPFAM" id="SSF53756">
    <property type="entry name" value="UDP-Glycosyltransferase/glycogen phosphorylase"/>
    <property type="match status" value="1"/>
</dbReference>
<gene>
    <name evidence="11" type="ordered locus">Paes_0412</name>
</gene>
<keyword evidence="7 11" id="KW-0808">Transferase</keyword>
<evidence type="ECO:0000256" key="7">
    <source>
        <dbReference type="ARBA" id="ARBA00022679"/>
    </source>
</evidence>
<dbReference type="GO" id="GO:0016020">
    <property type="term" value="C:membrane"/>
    <property type="evidence" value="ECO:0007669"/>
    <property type="project" value="GOC"/>
</dbReference>
<evidence type="ECO:0000256" key="3">
    <source>
        <dbReference type="ARBA" id="ARBA00020902"/>
    </source>
</evidence>
<dbReference type="GO" id="GO:0009245">
    <property type="term" value="P:lipid A biosynthetic process"/>
    <property type="evidence" value="ECO:0007669"/>
    <property type="project" value="UniProtKB-UniRule"/>
</dbReference>
<dbReference type="PANTHER" id="PTHR30372">
    <property type="entry name" value="LIPID-A-DISACCHARIDE SYNTHASE"/>
    <property type="match status" value="1"/>
</dbReference>
<dbReference type="Gene3D" id="3.40.50.2000">
    <property type="entry name" value="Glycogen Phosphorylase B"/>
    <property type="match status" value="2"/>
</dbReference>
<dbReference type="HOGENOM" id="CLU_036577_3_1_10"/>
<evidence type="ECO:0000256" key="6">
    <source>
        <dbReference type="ARBA" id="ARBA00022676"/>
    </source>
</evidence>
<dbReference type="STRING" id="290512.Paes_0412"/>
<dbReference type="KEGG" id="paa:Paes_0412"/>
<evidence type="ECO:0000256" key="1">
    <source>
        <dbReference type="ARBA" id="ARBA00002056"/>
    </source>
</evidence>
<evidence type="ECO:0000256" key="2">
    <source>
        <dbReference type="ARBA" id="ARBA00012687"/>
    </source>
</evidence>
<sequence>MFQFQDFMKQKKLFVLAGEVSGDLHASGVLDALRNQYPDLDVFGTGGVKLRSLGARLLYDTDDLSVMGFVEVLRQAFFLRKVIGDLKDSVLREKPDVALLVDYPAMNLHMARFLKRNAIPVVYYISPKVWAWKEGRVMKMKRSIDRLLVIFNFEVEFFARHGMVAEYAGNPVVEELLHLDMQPRKQFLRRHAINDGSVLIGLLPGSRKQEISLIYPEMLEAARLLGERYDAVFLVGKASHVNHALFEAYERIPGVRLIECSAYEVMQYADAALVTSGTATLEALCFGLPMVVVYRTGWLNYVIGKRIVKLHNISLANIITKGLLSDEQTVPELIQHEASGERMCREVSFLIENPLRREEMRAALLDARAQLASSSPSQKAASVISHYFELEQTHGTDRQLSC</sequence>
<evidence type="ECO:0000313" key="11">
    <source>
        <dbReference type="EMBL" id="ACF45469.1"/>
    </source>
</evidence>
<dbReference type="InterPro" id="IPR003835">
    <property type="entry name" value="Glyco_trans_19"/>
</dbReference>
<keyword evidence="4" id="KW-0444">Lipid biosynthesis</keyword>
<proteinExistence type="predicted"/>
<dbReference type="GO" id="GO:0008915">
    <property type="term" value="F:lipid-A-disaccharide synthase activity"/>
    <property type="evidence" value="ECO:0007669"/>
    <property type="project" value="UniProtKB-UniRule"/>
</dbReference>
<keyword evidence="8" id="KW-0443">Lipid metabolism</keyword>
<name>B4S4X1_PROA2</name>
<dbReference type="GO" id="GO:0005543">
    <property type="term" value="F:phospholipid binding"/>
    <property type="evidence" value="ECO:0007669"/>
    <property type="project" value="TreeGrafter"/>
</dbReference>
<dbReference type="Pfam" id="PF02684">
    <property type="entry name" value="LpxB"/>
    <property type="match status" value="1"/>
</dbReference>
<evidence type="ECO:0000313" key="12">
    <source>
        <dbReference type="Proteomes" id="UP000002725"/>
    </source>
</evidence>
<keyword evidence="5" id="KW-0441">Lipid A biosynthesis</keyword>
<dbReference type="EC" id="2.4.1.182" evidence="2 10"/>
<accession>B4S4X1</accession>
<protein>
    <recommendedName>
        <fullName evidence="3 10">Lipid-A-disaccharide synthase</fullName>
        <ecNumber evidence="2 10">2.4.1.182</ecNumber>
    </recommendedName>
</protein>
<dbReference type="NCBIfam" id="TIGR00215">
    <property type="entry name" value="lpxB"/>
    <property type="match status" value="1"/>
</dbReference>
<comment type="catalytic activity">
    <reaction evidence="9">
        <text>a lipid X + a UDP-2-N,3-O-bis[(3R)-3-hydroxyacyl]-alpha-D-glucosamine = a lipid A disaccharide + UDP + H(+)</text>
        <dbReference type="Rhea" id="RHEA:67828"/>
        <dbReference type="ChEBI" id="CHEBI:15378"/>
        <dbReference type="ChEBI" id="CHEBI:58223"/>
        <dbReference type="ChEBI" id="CHEBI:137748"/>
        <dbReference type="ChEBI" id="CHEBI:176338"/>
        <dbReference type="ChEBI" id="CHEBI:176343"/>
        <dbReference type="EC" id="2.4.1.182"/>
    </reaction>
</comment>
<reference evidence="11" key="1">
    <citation type="submission" date="2008-06" db="EMBL/GenBank/DDBJ databases">
        <title>Complete sequence of chromosome of Prosthecochloris aestuarii DSM 271.</title>
        <authorList>
            <consortium name="US DOE Joint Genome Institute"/>
            <person name="Lucas S."/>
            <person name="Copeland A."/>
            <person name="Lapidus A."/>
            <person name="Glavina del Rio T."/>
            <person name="Dalin E."/>
            <person name="Tice H."/>
            <person name="Bruce D."/>
            <person name="Goodwin L."/>
            <person name="Pitluck S."/>
            <person name="Schmutz J."/>
            <person name="Larimer F."/>
            <person name="Land M."/>
            <person name="Hauser L."/>
            <person name="Kyrpides N."/>
            <person name="Anderson I."/>
            <person name="Liu Z."/>
            <person name="Li T."/>
            <person name="Zhao F."/>
            <person name="Overmann J."/>
            <person name="Bryant D.A."/>
            <person name="Richardson P."/>
        </authorList>
    </citation>
    <scope>NUCLEOTIDE SEQUENCE [LARGE SCALE GENOMIC DNA]</scope>
    <source>
        <strain evidence="11">DSM 271</strain>
    </source>
</reference>
<evidence type="ECO:0000256" key="9">
    <source>
        <dbReference type="ARBA" id="ARBA00048975"/>
    </source>
</evidence>
<dbReference type="PANTHER" id="PTHR30372:SF4">
    <property type="entry name" value="LIPID-A-DISACCHARIDE SYNTHASE, MITOCHONDRIAL-RELATED"/>
    <property type="match status" value="1"/>
</dbReference>
<evidence type="ECO:0000256" key="8">
    <source>
        <dbReference type="ARBA" id="ARBA00023098"/>
    </source>
</evidence>
<dbReference type="Proteomes" id="UP000002725">
    <property type="component" value="Chromosome"/>
</dbReference>
<dbReference type="eggNOG" id="COG0763">
    <property type="taxonomic scope" value="Bacteria"/>
</dbReference>
<organism evidence="11 12">
    <name type="scientific">Prosthecochloris aestuarii (strain DSM 271 / SK 413)</name>
    <dbReference type="NCBI Taxonomy" id="290512"/>
    <lineage>
        <taxon>Bacteria</taxon>
        <taxon>Pseudomonadati</taxon>
        <taxon>Chlorobiota</taxon>
        <taxon>Chlorobiia</taxon>
        <taxon>Chlorobiales</taxon>
        <taxon>Chlorobiaceae</taxon>
        <taxon>Prosthecochloris</taxon>
    </lineage>
</organism>
<evidence type="ECO:0000256" key="10">
    <source>
        <dbReference type="NCBIfam" id="TIGR00215"/>
    </source>
</evidence>
<dbReference type="AlphaFoldDB" id="B4S4X1"/>
<keyword evidence="6 11" id="KW-0328">Glycosyltransferase</keyword>
<evidence type="ECO:0000256" key="5">
    <source>
        <dbReference type="ARBA" id="ARBA00022556"/>
    </source>
</evidence>
<comment type="function">
    <text evidence="1">Condensation of UDP-2,3-diacylglucosamine and 2,3-diacylglucosamine-1-phosphate to form lipid A disaccharide, a precursor of lipid A, a phosphorylated glycolipid that anchors the lipopolysaccharide to the outer membrane of the cell.</text>
</comment>
<dbReference type="EMBL" id="CP001108">
    <property type="protein sequence ID" value="ACF45469.1"/>
    <property type="molecule type" value="Genomic_DNA"/>
</dbReference>
<evidence type="ECO:0000256" key="4">
    <source>
        <dbReference type="ARBA" id="ARBA00022516"/>
    </source>
</evidence>
<dbReference type="CAZy" id="GT19">
    <property type="family name" value="Glycosyltransferase Family 19"/>
</dbReference>
<keyword evidence="12" id="KW-1185">Reference proteome</keyword>